<dbReference type="EMBL" id="JBBXMP010000097">
    <property type="protein sequence ID" value="KAL0062747.1"/>
    <property type="molecule type" value="Genomic_DNA"/>
</dbReference>
<dbReference type="Proteomes" id="UP001437256">
    <property type="component" value="Unassembled WGS sequence"/>
</dbReference>
<protein>
    <recommendedName>
        <fullName evidence="3">AB hydrolase-1 domain-containing protein</fullName>
    </recommendedName>
</protein>
<dbReference type="SUPFAM" id="SSF53474">
    <property type="entry name" value="alpha/beta-Hydrolases"/>
    <property type="match status" value="1"/>
</dbReference>
<evidence type="ECO:0000313" key="2">
    <source>
        <dbReference type="Proteomes" id="UP001437256"/>
    </source>
</evidence>
<evidence type="ECO:0008006" key="3">
    <source>
        <dbReference type="Google" id="ProtNLM"/>
    </source>
</evidence>
<sequence length="364" mass="41830">MATFTAHTYRLVGDIDIFFTDSGAPPNSTDYTTLLVLHGSAFNGRQYHFLFSMASKGFTTTLTHLNLRTILWNRRDYPGSTRYTDAELEDLTEGRKVFMDKIGQQIADFIVQFIEKENIPQASPDFKAGGVAVMGWSMGTASVMTLFSDPTIISPEVYGVLEKYVRDLILDDPPYLSFGYEVPKDVKTYDPWTDPDCKTPEELYQNFGFWVSSFYDHKNPHIGNLVDLDMRKRGDEYTVTKWTEEEFNKYYTADAAVRSELKMYVEPMQTVLRDMAQKVFYDEKLIKSYFPKVKITLIVGTRTNWHCIWGPMENKRRYDAHIAQAGKTARPVELYPIEGGNHFAHWEAPKTLLERAVEGSTRSV</sequence>
<name>A0ABR2ZM61_9AGAR</name>
<keyword evidence="2" id="KW-1185">Reference proteome</keyword>
<reference evidence="1 2" key="1">
    <citation type="submission" date="2024-05" db="EMBL/GenBank/DDBJ databases">
        <title>A draft genome resource for the thread blight pathogen Marasmius tenuissimus strain MS-2.</title>
        <authorList>
            <person name="Yulfo-Soto G.E."/>
            <person name="Baruah I.K."/>
            <person name="Amoako-Attah I."/>
            <person name="Bukari Y."/>
            <person name="Meinhardt L.W."/>
            <person name="Bailey B.A."/>
            <person name="Cohen S.P."/>
        </authorList>
    </citation>
    <scope>NUCLEOTIDE SEQUENCE [LARGE SCALE GENOMIC DNA]</scope>
    <source>
        <strain evidence="1 2">MS-2</strain>
    </source>
</reference>
<evidence type="ECO:0000313" key="1">
    <source>
        <dbReference type="EMBL" id="KAL0062747.1"/>
    </source>
</evidence>
<gene>
    <name evidence="1" type="ORF">AAF712_010369</name>
</gene>
<proteinExistence type="predicted"/>
<accession>A0ABR2ZM61</accession>
<comment type="caution">
    <text evidence="1">The sequence shown here is derived from an EMBL/GenBank/DDBJ whole genome shotgun (WGS) entry which is preliminary data.</text>
</comment>
<dbReference type="InterPro" id="IPR029058">
    <property type="entry name" value="AB_hydrolase_fold"/>
</dbReference>
<dbReference type="Gene3D" id="3.40.50.1820">
    <property type="entry name" value="alpha/beta hydrolase"/>
    <property type="match status" value="1"/>
</dbReference>
<organism evidence="1 2">
    <name type="scientific">Marasmius tenuissimus</name>
    <dbReference type="NCBI Taxonomy" id="585030"/>
    <lineage>
        <taxon>Eukaryota</taxon>
        <taxon>Fungi</taxon>
        <taxon>Dikarya</taxon>
        <taxon>Basidiomycota</taxon>
        <taxon>Agaricomycotina</taxon>
        <taxon>Agaricomycetes</taxon>
        <taxon>Agaricomycetidae</taxon>
        <taxon>Agaricales</taxon>
        <taxon>Marasmiineae</taxon>
        <taxon>Marasmiaceae</taxon>
        <taxon>Marasmius</taxon>
    </lineage>
</organism>